<name>A0A330LVD5_9GAMM</name>
<gene>
    <name evidence="1" type="ORF">SHEWBE_0145</name>
</gene>
<reference evidence="2" key="1">
    <citation type="submission" date="2018-06" db="EMBL/GenBank/DDBJ databases">
        <authorList>
            <person name="Cea G.-C."/>
            <person name="William W."/>
        </authorList>
    </citation>
    <scope>NUCLEOTIDE SEQUENCE [LARGE SCALE GENOMIC DNA]</scope>
    <source>
        <strain evidence="2">DB21MT-2</strain>
    </source>
</reference>
<dbReference type="EMBL" id="LS483452">
    <property type="protein sequence ID" value="SQH74146.1"/>
    <property type="molecule type" value="Genomic_DNA"/>
</dbReference>
<evidence type="ECO:0000313" key="2">
    <source>
        <dbReference type="Proteomes" id="UP000250123"/>
    </source>
</evidence>
<dbReference type="KEGG" id="sbk:SHEWBE_0145"/>
<dbReference type="AlphaFoldDB" id="A0A330LVD5"/>
<protein>
    <submittedName>
        <fullName evidence="1">Uncharacterized protein</fullName>
    </submittedName>
</protein>
<evidence type="ECO:0000313" key="1">
    <source>
        <dbReference type="EMBL" id="SQH74146.1"/>
    </source>
</evidence>
<dbReference type="Proteomes" id="UP000250123">
    <property type="component" value="Chromosome SHEWBE"/>
</dbReference>
<sequence>MLAIKQTINRDKFDVHLIILEAFIMPYTIPSKYLIIQREFKAL</sequence>
<accession>A0A330LVD5</accession>
<organism evidence="1 2">
    <name type="scientific">Shewanella benthica</name>
    <dbReference type="NCBI Taxonomy" id="43661"/>
    <lineage>
        <taxon>Bacteria</taxon>
        <taxon>Pseudomonadati</taxon>
        <taxon>Pseudomonadota</taxon>
        <taxon>Gammaproteobacteria</taxon>
        <taxon>Alteromonadales</taxon>
        <taxon>Shewanellaceae</taxon>
        <taxon>Shewanella</taxon>
    </lineage>
</organism>
<proteinExistence type="predicted"/>